<gene>
    <name evidence="2" type="ORF">V6R86_04170</name>
</gene>
<evidence type="ECO:0000313" key="2">
    <source>
        <dbReference type="EMBL" id="WWM69901.1"/>
    </source>
</evidence>
<evidence type="ECO:0000256" key="1">
    <source>
        <dbReference type="SAM" id="MobiDB-lite"/>
    </source>
</evidence>
<name>A0ABZ2G2C6_9SPHN</name>
<dbReference type="EMBL" id="CP145607">
    <property type="protein sequence ID" value="WWM69901.1"/>
    <property type="molecule type" value="Genomic_DNA"/>
</dbReference>
<evidence type="ECO:0000313" key="3">
    <source>
        <dbReference type="Proteomes" id="UP001382935"/>
    </source>
</evidence>
<accession>A0ABZ2G2C6</accession>
<feature type="compositionally biased region" description="Basic residues" evidence="1">
    <location>
        <begin position="338"/>
        <end position="349"/>
    </location>
</feature>
<keyword evidence="3" id="KW-1185">Reference proteome</keyword>
<protein>
    <submittedName>
        <fullName evidence="2">Uncharacterized protein</fullName>
    </submittedName>
</protein>
<sequence length="349" mass="38358">MQNRTPAARTEPLPDFQPVARQYRHDGWTPERQRAFIAALADTGSVSRAAAMVNMSPEGAYYLRRQAGAESFRRAWEAALDFGVQRLKDLAFERAIEGELVPVMSFGKLVGYRRKTNDRLLMFCLRMNAKAPDGRRYAQTYFDPAAPRLTGTAPQALPQVSEPLAPTEAELVPVGLDGQATQTSDDQAALIRQFDPVHLSLEQIEALQQLLSDAAATRRALDQHPEFDPAIPYVPEGQVHHALELGGAEDPTGTYHRGGETEIDWRNLDEAGLAHQAEVDAVIAAMRQSTEGKSNGGEADASARPRVAEGRPGCGASRQLRRHGIHSHDGPGEEPKPKPRNPTRQRKAR</sequence>
<dbReference type="RefSeq" id="WP_338502373.1">
    <property type="nucleotide sequence ID" value="NZ_CP145607.1"/>
</dbReference>
<reference evidence="2 3" key="1">
    <citation type="submission" date="2024-02" db="EMBL/GenBank/DDBJ databases">
        <title>Full genome sequence of Sphingomonas kaistensis.</title>
        <authorList>
            <person name="Poletto B.L."/>
            <person name="Silva G."/>
            <person name="Galante D."/>
            <person name="Campos K.R."/>
            <person name="Santos M.B.N."/>
            <person name="Sacchi C.T."/>
        </authorList>
    </citation>
    <scope>NUCLEOTIDE SEQUENCE [LARGE SCALE GENOMIC DNA]</scope>
    <source>
        <strain evidence="2 3">MA4R</strain>
    </source>
</reference>
<organism evidence="2 3">
    <name type="scientific">Sphingomonas kaistensis</name>
    <dbReference type="NCBI Taxonomy" id="298708"/>
    <lineage>
        <taxon>Bacteria</taxon>
        <taxon>Pseudomonadati</taxon>
        <taxon>Pseudomonadota</taxon>
        <taxon>Alphaproteobacteria</taxon>
        <taxon>Sphingomonadales</taxon>
        <taxon>Sphingomonadaceae</taxon>
        <taxon>Sphingomonas</taxon>
    </lineage>
</organism>
<dbReference type="Proteomes" id="UP001382935">
    <property type="component" value="Chromosome"/>
</dbReference>
<proteinExistence type="predicted"/>
<feature type="region of interest" description="Disordered" evidence="1">
    <location>
        <begin position="289"/>
        <end position="349"/>
    </location>
</feature>
<feature type="compositionally biased region" description="Basic and acidic residues" evidence="1">
    <location>
        <begin position="326"/>
        <end position="337"/>
    </location>
</feature>